<sequence length="177" mass="20066">MSLRDKVEVEVEDNRVQRLLINTRWKDHGTPEELAEAISQAIKAAMPQQEPSDDTDPQRPRVRHMSVNELREYMAMHRAYSRRALEFSRRAVRGEFRGEASPGPAPEGQNVDVRFSAGRFDRILLNPTWASRTATNSIMEAILRVLDGVDLVAADPGSDELAALRDERARVRDFARA</sequence>
<dbReference type="RefSeq" id="WP_167168484.1">
    <property type="nucleotide sequence ID" value="NZ_BAAAOO010000007.1"/>
</dbReference>
<reference evidence="1 2" key="1">
    <citation type="submission" date="2020-02" db="EMBL/GenBank/DDBJ databases">
        <title>Sequencing the genomes of 1000 actinobacteria strains.</title>
        <authorList>
            <person name="Klenk H.-P."/>
        </authorList>
    </citation>
    <scope>NUCLEOTIDE SEQUENCE [LARGE SCALE GENOMIC DNA]</scope>
    <source>
        <strain evidence="1 2">DSM 19609</strain>
    </source>
</reference>
<protein>
    <submittedName>
        <fullName evidence="1">Uncharacterized protein</fullName>
    </submittedName>
</protein>
<evidence type="ECO:0000313" key="1">
    <source>
        <dbReference type="EMBL" id="NIH57945.1"/>
    </source>
</evidence>
<dbReference type="EMBL" id="JAAMOZ010000001">
    <property type="protein sequence ID" value="NIH57945.1"/>
    <property type="molecule type" value="Genomic_DNA"/>
</dbReference>
<dbReference type="Proteomes" id="UP000749311">
    <property type="component" value="Unassembled WGS sequence"/>
</dbReference>
<proteinExistence type="predicted"/>
<name>A0ABX0SLN6_9ACTN</name>
<evidence type="ECO:0000313" key="2">
    <source>
        <dbReference type="Proteomes" id="UP000749311"/>
    </source>
</evidence>
<organism evidence="1 2">
    <name type="scientific">Brooklawnia cerclae</name>
    <dbReference type="NCBI Taxonomy" id="349934"/>
    <lineage>
        <taxon>Bacteria</taxon>
        <taxon>Bacillati</taxon>
        <taxon>Actinomycetota</taxon>
        <taxon>Actinomycetes</taxon>
        <taxon>Propionibacteriales</taxon>
        <taxon>Propionibacteriaceae</taxon>
        <taxon>Brooklawnia</taxon>
    </lineage>
</organism>
<gene>
    <name evidence="1" type="ORF">FB473_002590</name>
</gene>
<accession>A0ABX0SLN6</accession>
<comment type="caution">
    <text evidence="1">The sequence shown here is derived from an EMBL/GenBank/DDBJ whole genome shotgun (WGS) entry which is preliminary data.</text>
</comment>
<keyword evidence="2" id="KW-1185">Reference proteome</keyword>